<gene>
    <name evidence="2" type="ORF">P691DRAFT_781449</name>
</gene>
<dbReference type="Proteomes" id="UP000807342">
    <property type="component" value="Unassembled WGS sequence"/>
</dbReference>
<keyword evidence="3" id="KW-1185">Reference proteome</keyword>
<name>A0A9P6C1T7_9AGAR</name>
<feature type="compositionally biased region" description="Low complexity" evidence="1">
    <location>
        <begin position="187"/>
        <end position="203"/>
    </location>
</feature>
<feature type="compositionally biased region" description="Acidic residues" evidence="1">
    <location>
        <begin position="159"/>
        <end position="186"/>
    </location>
</feature>
<comment type="caution">
    <text evidence="2">The sequence shown here is derived from an EMBL/GenBank/DDBJ whole genome shotgun (WGS) entry which is preliminary data.</text>
</comment>
<proteinExistence type="predicted"/>
<dbReference type="AlphaFoldDB" id="A0A9P6C1T7"/>
<accession>A0A9P6C1T7</accession>
<evidence type="ECO:0000313" key="3">
    <source>
        <dbReference type="Proteomes" id="UP000807342"/>
    </source>
</evidence>
<feature type="region of interest" description="Disordered" evidence="1">
    <location>
        <begin position="148"/>
        <end position="210"/>
    </location>
</feature>
<dbReference type="OrthoDB" id="10615098at2759"/>
<dbReference type="EMBL" id="MU151172">
    <property type="protein sequence ID" value="KAF9448132.1"/>
    <property type="molecule type" value="Genomic_DNA"/>
</dbReference>
<feature type="region of interest" description="Disordered" evidence="1">
    <location>
        <begin position="228"/>
        <end position="255"/>
    </location>
</feature>
<sequence>MESPRTASIVAHLNRSELNALLPGPHIDAGGGDSDRKNNSSELAVSESIKDRFTQFYKLYRHPFGGKTSPYRKRARQWLRSLKKGDEYYDCQRCLWTVCDRKELRCESCVQRHACCPRTSYFRKVMIMEEMKITEAEYNELVNLNPPRRKISFPRTLPDSDDEEDEEEEAETESEEVDQLDEDTDDYPTPSTSRTPTHGTTSTLPIRTTRAAKLGRIVKKPYYVLGTSRRGLRRTRDPATPRSQASAEPASEPTTAKLTDMEDDHNTQVLQTLGDIRSALSNINAKIDVIVPSIPGRVYRAVGYKEGSVSIGLAEFRTADIPAGTSIEKVDDVVAPMSRSGNIKGLEGSRMPLTETTRANFCLEEESGLGGGAFIQDCSMNCIEEQNGGSSVQTRQMDRGESIQT</sequence>
<protein>
    <submittedName>
        <fullName evidence="2">Uncharacterized protein</fullName>
    </submittedName>
</protein>
<evidence type="ECO:0000256" key="1">
    <source>
        <dbReference type="SAM" id="MobiDB-lite"/>
    </source>
</evidence>
<reference evidence="2" key="1">
    <citation type="submission" date="2020-11" db="EMBL/GenBank/DDBJ databases">
        <authorList>
            <consortium name="DOE Joint Genome Institute"/>
            <person name="Ahrendt S."/>
            <person name="Riley R."/>
            <person name="Andreopoulos W."/>
            <person name="Labutti K."/>
            <person name="Pangilinan J."/>
            <person name="Ruiz-Duenas F.J."/>
            <person name="Barrasa J.M."/>
            <person name="Sanchez-Garcia M."/>
            <person name="Camarero S."/>
            <person name="Miyauchi S."/>
            <person name="Serrano A."/>
            <person name="Linde D."/>
            <person name="Babiker R."/>
            <person name="Drula E."/>
            <person name="Ayuso-Fernandez I."/>
            <person name="Pacheco R."/>
            <person name="Padilla G."/>
            <person name="Ferreira P."/>
            <person name="Barriuso J."/>
            <person name="Kellner H."/>
            <person name="Castanera R."/>
            <person name="Alfaro M."/>
            <person name="Ramirez L."/>
            <person name="Pisabarro A.G."/>
            <person name="Kuo A."/>
            <person name="Tritt A."/>
            <person name="Lipzen A."/>
            <person name="He G."/>
            <person name="Yan M."/>
            <person name="Ng V."/>
            <person name="Cullen D."/>
            <person name="Martin F."/>
            <person name="Rosso M.-N."/>
            <person name="Henrissat B."/>
            <person name="Hibbett D."/>
            <person name="Martinez A.T."/>
            <person name="Grigoriev I.V."/>
        </authorList>
    </citation>
    <scope>NUCLEOTIDE SEQUENCE</scope>
    <source>
        <strain evidence="2">MF-IS2</strain>
    </source>
</reference>
<feature type="compositionally biased region" description="Polar residues" evidence="1">
    <location>
        <begin position="241"/>
        <end position="255"/>
    </location>
</feature>
<organism evidence="2 3">
    <name type="scientific">Macrolepiota fuliginosa MF-IS2</name>
    <dbReference type="NCBI Taxonomy" id="1400762"/>
    <lineage>
        <taxon>Eukaryota</taxon>
        <taxon>Fungi</taxon>
        <taxon>Dikarya</taxon>
        <taxon>Basidiomycota</taxon>
        <taxon>Agaricomycotina</taxon>
        <taxon>Agaricomycetes</taxon>
        <taxon>Agaricomycetidae</taxon>
        <taxon>Agaricales</taxon>
        <taxon>Agaricineae</taxon>
        <taxon>Agaricaceae</taxon>
        <taxon>Macrolepiota</taxon>
    </lineage>
</organism>
<evidence type="ECO:0000313" key="2">
    <source>
        <dbReference type="EMBL" id="KAF9448132.1"/>
    </source>
</evidence>